<dbReference type="Pfam" id="PF01345">
    <property type="entry name" value="DUF11"/>
    <property type="match status" value="8"/>
</dbReference>
<dbReference type="InterPro" id="IPR001434">
    <property type="entry name" value="OmcB-like_DUF11"/>
</dbReference>
<comment type="subcellular location">
    <subcellularLocation>
        <location evidence="1">Secreted</location>
    </subcellularLocation>
</comment>
<feature type="domain" description="DUF11" evidence="4">
    <location>
        <begin position="980"/>
        <end position="1093"/>
    </location>
</feature>
<evidence type="ECO:0000313" key="7">
    <source>
        <dbReference type="Proteomes" id="UP000346772"/>
    </source>
</evidence>
<feature type="domain" description="DUF11" evidence="4">
    <location>
        <begin position="363"/>
        <end position="462"/>
    </location>
</feature>
<dbReference type="PANTHER" id="PTHR34819">
    <property type="entry name" value="LARGE CYSTEINE-RICH PERIPLASMIC PROTEIN OMCB"/>
    <property type="match status" value="1"/>
</dbReference>
<sequence>MATVSGQIVFDRNRSATIDSGDSGIANVPVVLQDIATGVRLTVLTNASGNYVFTNVPNGNYRIVEAFGTTGGVPTPGNFAAAIVGPVPIAEIPPISSVINPPIGSTNLDGTTPNTLLITVAGSDITNQNILNGPVIYTPIQNILDSCVSVSNINLIIDADNGTFGFFPPGTPSNTGPEIEPYPNVTPDFTYVVPDPTKFTPLDGEYTVQNIMTNAMSNVIGAWWRIADHTTGNETGRMMVVNGFNPGAVFFKSTVQVTPNTNFLFSTWILNLFKVTGYPPPQLGVRIFDQNNNILYQATLGAQIPVNTNAPEWKEIGTVINSQNNNQLTVEFFSEGESVIGNDYAIDDVSLREITVPTFTPIKTSNTETANIGDIVTYTVTLDNTCNSPLTNVFFRDIIPNGLKFIPGTVTVDGISVPGVDPNIGFQLPDIGGGTRIEVTFNVVVESIPNPNPTNNIATIDYSYTPVEGGIPNNFSVDSNPVPVEVISADIEVTKLSEPSIVNPGEELIYTIKVVNNGPFPSENVVLTDDVPDSIINSEYSLDGGVSFQPWNGSLNIGTLELGATRVIIIRGIVNPTTVGIIRNTAVVSSTTADPNLNNNTSTIETEVNLLADILVMKTAEPNSAVPGTLLRYTIQVANLGPANAENVILNDDIPDVILNPEYSLDGGVSFQPWNGSLNIGALNSGISLTVLIQGTVSLNSSEYIVNTATVSSTTPDPDLSNNISTIITPVNPQAGISIIKVANEDVAVPGEEFVYTIEIFNEGPSNAMNVVLTDNIPDVILNPEYSLDGGASFQPWNGSLNIGTVAPGQLIRIIIRGLVSSTATGNITNTAEVSAEVPEPVTDSSTVITPVVASADIEVIKTSNMDTAVPGEIFSYTITVTNLGPSAAQSIVLTDDIPDIILNPEYSLDGGVSFQPWNGNLNIGTLDTGEIRSIIIRGTINQTSVGTIINTATVSSTTPDPNPDNNTSTVETDISPLADISVIKGNEPLAIQGERFIYGIEIVNAGPSFSENIVLTDNIPASILNPEYSIDNGVTFQPWTGSLNIGTLDAGEIRNVIIRGTVSQTAVGTIINTATVSSTTPDPNLNNNTSTSEAEVSSSADISVVKRSNQNVVVPGDVLNYTIEVRNAGPSTAQNVTLTDNISASILSPEYSIDNGVTFQPWTGSLSIGTLYAGEIRNIIIRGIASETAIGTIINTATVSSTTPDPNPNNNTSTSEIDISSSADISIIKLANKTEACVGEQIDFVIVVSNAGPENAQNVTLIDNVSDKLKKTVFSLDRGVSFQPWTGSINIGILPAGTLRVILLRGLIKSTCLDKLTNIAEVTSTTPDSDLNNNISRVQVEIKQCCSNDCCCNCCCNNCCNCFFNDCCNDCGYKDCCCNCCKNDFWC</sequence>
<dbReference type="InterPro" id="IPR047589">
    <property type="entry name" value="DUF11_rpt"/>
</dbReference>
<gene>
    <name evidence="6" type="ORF">SAMEA1710456_00260</name>
</gene>
<dbReference type="PANTHER" id="PTHR34819:SF3">
    <property type="entry name" value="CELL SURFACE PROTEIN"/>
    <property type="match status" value="1"/>
</dbReference>
<evidence type="ECO:0000256" key="3">
    <source>
        <dbReference type="ARBA" id="ARBA00022729"/>
    </source>
</evidence>
<dbReference type="Gene3D" id="2.60.120.260">
    <property type="entry name" value="Galactose-binding domain-like"/>
    <property type="match status" value="1"/>
</dbReference>
<dbReference type="InterPro" id="IPR051172">
    <property type="entry name" value="Chlamydia_OmcB"/>
</dbReference>
<evidence type="ECO:0000313" key="6">
    <source>
        <dbReference type="EMBL" id="VFD52815.1"/>
    </source>
</evidence>
<feature type="domain" description="DUF11" evidence="4">
    <location>
        <begin position="490"/>
        <end position="604"/>
    </location>
</feature>
<dbReference type="SUPFAM" id="SSF117074">
    <property type="entry name" value="Hypothetical protein PA1324"/>
    <property type="match status" value="1"/>
</dbReference>
<proteinExistence type="predicted"/>
<keyword evidence="2" id="KW-0964">Secreted</keyword>
<dbReference type="InterPro" id="IPR033764">
    <property type="entry name" value="Sdr_B"/>
</dbReference>
<protein>
    <submittedName>
        <fullName evidence="6">Cell surface protein</fullName>
    </submittedName>
</protein>
<comment type="caution">
    <text evidence="6">The sequence shown here is derived from an EMBL/GenBank/DDBJ whole genome shotgun (WGS) entry which is preliminary data.</text>
</comment>
<dbReference type="Proteomes" id="UP000346772">
    <property type="component" value="Unassembled WGS sequence"/>
</dbReference>
<feature type="domain" description="SD-repeat containing protein B" evidence="5">
    <location>
        <begin position="7"/>
        <end position="65"/>
    </location>
</feature>
<reference evidence="6 7" key="1">
    <citation type="submission" date="2019-02" db="EMBL/GenBank/DDBJ databases">
        <authorList>
            <consortium name="Pathogen Informatics"/>
        </authorList>
    </citation>
    <scope>NUCLEOTIDE SEQUENCE [LARGE SCALE GENOMIC DNA]</scope>
    <source>
        <strain evidence="6 7">078GUE027</strain>
    </source>
</reference>
<evidence type="ECO:0000259" key="4">
    <source>
        <dbReference type="Pfam" id="PF01345"/>
    </source>
</evidence>
<feature type="domain" description="DUF11" evidence="4">
    <location>
        <begin position="737"/>
        <end position="844"/>
    </location>
</feature>
<dbReference type="RefSeq" id="WP_003423927.1">
    <property type="nucleotide sequence ID" value="NZ_BEHB01000005.1"/>
</dbReference>
<feature type="domain" description="DUF11" evidence="4">
    <location>
        <begin position="613"/>
        <end position="727"/>
    </location>
</feature>
<feature type="domain" description="DUF11" evidence="4">
    <location>
        <begin position="1225"/>
        <end position="1341"/>
    </location>
</feature>
<evidence type="ECO:0000259" key="5">
    <source>
        <dbReference type="Pfam" id="PF17210"/>
    </source>
</evidence>
<dbReference type="EMBL" id="CAADAT010000001">
    <property type="protein sequence ID" value="VFD52815.1"/>
    <property type="molecule type" value="Genomic_DNA"/>
</dbReference>
<dbReference type="Pfam" id="PF17210">
    <property type="entry name" value="SdrD_B"/>
    <property type="match status" value="1"/>
</dbReference>
<feature type="domain" description="DUF11" evidence="4">
    <location>
        <begin position="857"/>
        <end position="972"/>
    </location>
</feature>
<dbReference type="NCBIfam" id="TIGR01451">
    <property type="entry name" value="B_ant_repeat"/>
    <property type="match status" value="8"/>
</dbReference>
<dbReference type="Gene3D" id="2.60.40.10">
    <property type="entry name" value="Immunoglobulins"/>
    <property type="match status" value="4"/>
</dbReference>
<evidence type="ECO:0000256" key="2">
    <source>
        <dbReference type="ARBA" id="ARBA00022525"/>
    </source>
</evidence>
<evidence type="ECO:0000256" key="1">
    <source>
        <dbReference type="ARBA" id="ARBA00004613"/>
    </source>
</evidence>
<accession>A0AAX3GV37</accession>
<dbReference type="Gene3D" id="2.60.40.740">
    <property type="match status" value="1"/>
</dbReference>
<feature type="domain" description="DUF11" evidence="4">
    <location>
        <begin position="1102"/>
        <end position="1217"/>
    </location>
</feature>
<keyword evidence="3" id="KW-0732">Signal</keyword>
<dbReference type="InterPro" id="IPR013783">
    <property type="entry name" value="Ig-like_fold"/>
</dbReference>
<name>A0AAX3GV37_CLODI</name>
<dbReference type="GO" id="GO:0005576">
    <property type="term" value="C:extracellular region"/>
    <property type="evidence" value="ECO:0007669"/>
    <property type="project" value="UniProtKB-SubCell"/>
</dbReference>
<organism evidence="6 7">
    <name type="scientific">Clostridioides difficile</name>
    <name type="common">Peptoclostridium difficile</name>
    <dbReference type="NCBI Taxonomy" id="1496"/>
    <lineage>
        <taxon>Bacteria</taxon>
        <taxon>Bacillati</taxon>
        <taxon>Bacillota</taxon>
        <taxon>Clostridia</taxon>
        <taxon>Peptostreptococcales</taxon>
        <taxon>Peptostreptococcaceae</taxon>
        <taxon>Clostridioides</taxon>
    </lineage>
</organism>